<feature type="compositionally biased region" description="Acidic residues" evidence="1">
    <location>
        <begin position="272"/>
        <end position="284"/>
    </location>
</feature>
<feature type="region of interest" description="Disordered" evidence="1">
    <location>
        <begin position="217"/>
        <end position="336"/>
    </location>
</feature>
<feature type="compositionally biased region" description="Low complexity" evidence="1">
    <location>
        <begin position="285"/>
        <end position="303"/>
    </location>
</feature>
<evidence type="ECO:0000313" key="3">
    <source>
        <dbReference type="Proteomes" id="UP000006906"/>
    </source>
</evidence>
<feature type="region of interest" description="Disordered" evidence="1">
    <location>
        <begin position="69"/>
        <end position="153"/>
    </location>
</feature>
<dbReference type="EMBL" id="CM008970">
    <property type="protein sequence ID" value="PNW78382.1"/>
    <property type="molecule type" value="Genomic_DNA"/>
</dbReference>
<gene>
    <name evidence="2" type="ORF">CHLRE_09g399916v5</name>
</gene>
<dbReference type="RefSeq" id="XP_042920830.1">
    <property type="nucleotide sequence ID" value="XM_043065962.1"/>
</dbReference>
<organism evidence="2 3">
    <name type="scientific">Chlamydomonas reinhardtii</name>
    <name type="common">Chlamydomonas smithii</name>
    <dbReference type="NCBI Taxonomy" id="3055"/>
    <lineage>
        <taxon>Eukaryota</taxon>
        <taxon>Viridiplantae</taxon>
        <taxon>Chlorophyta</taxon>
        <taxon>core chlorophytes</taxon>
        <taxon>Chlorophyceae</taxon>
        <taxon>CS clade</taxon>
        <taxon>Chlamydomonadales</taxon>
        <taxon>Chlamydomonadaceae</taxon>
        <taxon>Chlamydomonas</taxon>
    </lineage>
</organism>
<evidence type="ECO:0000313" key="2">
    <source>
        <dbReference type="EMBL" id="PNW78382.1"/>
    </source>
</evidence>
<proteinExistence type="predicted"/>
<dbReference type="KEGG" id="cre:CHLRE_09g399916v5"/>
<dbReference type="AlphaFoldDB" id="A0A2K3DCX2"/>
<feature type="compositionally biased region" description="Basic and acidic residues" evidence="1">
    <location>
        <begin position="224"/>
        <end position="244"/>
    </location>
</feature>
<reference evidence="2 3" key="1">
    <citation type="journal article" date="2007" name="Science">
        <title>The Chlamydomonas genome reveals the evolution of key animal and plant functions.</title>
        <authorList>
            <person name="Merchant S.S."/>
            <person name="Prochnik S.E."/>
            <person name="Vallon O."/>
            <person name="Harris E.H."/>
            <person name="Karpowicz S.J."/>
            <person name="Witman G.B."/>
            <person name="Terry A."/>
            <person name="Salamov A."/>
            <person name="Fritz-Laylin L.K."/>
            <person name="Marechal-Drouard L."/>
            <person name="Marshall W.F."/>
            <person name="Qu L.H."/>
            <person name="Nelson D.R."/>
            <person name="Sanderfoot A.A."/>
            <person name="Spalding M.H."/>
            <person name="Kapitonov V.V."/>
            <person name="Ren Q."/>
            <person name="Ferris P."/>
            <person name="Lindquist E."/>
            <person name="Shapiro H."/>
            <person name="Lucas S.M."/>
            <person name="Grimwood J."/>
            <person name="Schmutz J."/>
            <person name="Cardol P."/>
            <person name="Cerutti H."/>
            <person name="Chanfreau G."/>
            <person name="Chen C.L."/>
            <person name="Cognat V."/>
            <person name="Croft M.T."/>
            <person name="Dent R."/>
            <person name="Dutcher S."/>
            <person name="Fernandez E."/>
            <person name="Fukuzawa H."/>
            <person name="Gonzalez-Ballester D."/>
            <person name="Gonzalez-Halphen D."/>
            <person name="Hallmann A."/>
            <person name="Hanikenne M."/>
            <person name="Hippler M."/>
            <person name="Inwood W."/>
            <person name="Jabbari K."/>
            <person name="Kalanon M."/>
            <person name="Kuras R."/>
            <person name="Lefebvre P.A."/>
            <person name="Lemaire S.D."/>
            <person name="Lobanov A.V."/>
            <person name="Lohr M."/>
            <person name="Manuell A."/>
            <person name="Meier I."/>
            <person name="Mets L."/>
            <person name="Mittag M."/>
            <person name="Mittelmeier T."/>
            <person name="Moroney J.V."/>
            <person name="Moseley J."/>
            <person name="Napoli C."/>
            <person name="Nedelcu A.M."/>
            <person name="Niyogi K."/>
            <person name="Novoselov S.V."/>
            <person name="Paulsen I.T."/>
            <person name="Pazour G."/>
            <person name="Purton S."/>
            <person name="Ral J.P."/>
            <person name="Riano-Pachon D.M."/>
            <person name="Riekhof W."/>
            <person name="Rymarquis L."/>
            <person name="Schroda M."/>
            <person name="Stern D."/>
            <person name="Umen J."/>
            <person name="Willows R."/>
            <person name="Wilson N."/>
            <person name="Zimmer S.L."/>
            <person name="Allmer J."/>
            <person name="Balk J."/>
            <person name="Bisova K."/>
            <person name="Chen C.J."/>
            <person name="Elias M."/>
            <person name="Gendler K."/>
            <person name="Hauser C."/>
            <person name="Lamb M.R."/>
            <person name="Ledford H."/>
            <person name="Long J.C."/>
            <person name="Minagawa J."/>
            <person name="Page M.D."/>
            <person name="Pan J."/>
            <person name="Pootakham W."/>
            <person name="Roje S."/>
            <person name="Rose A."/>
            <person name="Stahlberg E."/>
            <person name="Terauchi A.M."/>
            <person name="Yang P."/>
            <person name="Ball S."/>
            <person name="Bowler C."/>
            <person name="Dieckmann C.L."/>
            <person name="Gladyshev V.N."/>
            <person name="Green P."/>
            <person name="Jorgensen R."/>
            <person name="Mayfield S."/>
            <person name="Mueller-Roeber B."/>
            <person name="Rajamani S."/>
            <person name="Sayre R.T."/>
            <person name="Brokstein P."/>
            <person name="Dubchak I."/>
            <person name="Goodstein D."/>
            <person name="Hornick L."/>
            <person name="Huang Y.W."/>
            <person name="Jhaveri J."/>
            <person name="Luo Y."/>
            <person name="Martinez D."/>
            <person name="Ngau W.C."/>
            <person name="Otillar B."/>
            <person name="Poliakov A."/>
            <person name="Porter A."/>
            <person name="Szajkowski L."/>
            <person name="Werner G."/>
            <person name="Zhou K."/>
            <person name="Grigoriev I.V."/>
            <person name="Rokhsar D.S."/>
            <person name="Grossman A.R."/>
        </authorList>
    </citation>
    <scope>NUCLEOTIDE SEQUENCE [LARGE SCALE GENOMIC DNA]</scope>
    <source>
        <strain evidence="3">CC-503</strain>
    </source>
</reference>
<dbReference type="InParanoid" id="A0A2K3DCX2"/>
<name>A0A2K3DCX2_CHLRE</name>
<keyword evidence="3" id="KW-1185">Reference proteome</keyword>
<feature type="compositionally biased region" description="Basic and acidic residues" evidence="1">
    <location>
        <begin position="69"/>
        <end position="91"/>
    </location>
</feature>
<dbReference type="Gramene" id="PNW78382">
    <property type="protein sequence ID" value="PNW78382"/>
    <property type="gene ID" value="CHLRE_09g399916v5"/>
</dbReference>
<protein>
    <submittedName>
        <fullName evidence="2">Uncharacterized protein</fullName>
    </submittedName>
</protein>
<dbReference type="Proteomes" id="UP000006906">
    <property type="component" value="Chromosome 9"/>
</dbReference>
<feature type="compositionally biased region" description="Low complexity" evidence="1">
    <location>
        <begin position="99"/>
        <end position="122"/>
    </location>
</feature>
<dbReference type="GeneID" id="5720681"/>
<sequence>MLPGAPVNFLNPRGEEPDAETLQNYNDIAVPGLQKSQKDYFLEQASKKKQEMEALVADVMRKKATALEEARTSEAAKRARAELEESAEKQRRVTAQTQLPPVDLSSQPLLSLSDPLGDLGLLPPLPSPADGGDEEGLGDGDERVELPPPPALALPAPLVQALQQPPPCVPPPQPPPCAWRQHRSRAAGCVAHRCRAGARRWRFRLGGVRVSRAAALQAVGNSESSKRSYEAFEDAAEAKRDANQHQHRQLAKCANFKSQAVEEPALPPLGCEGDEEEEEKEEEQAAGGAAEDAAGGSGQQEQQTGDRVRALVARINQKGQSAAGSQDDDELPLPQI</sequence>
<accession>A0A2K3DCX2</accession>
<evidence type="ECO:0000256" key="1">
    <source>
        <dbReference type="SAM" id="MobiDB-lite"/>
    </source>
</evidence>
<feature type="compositionally biased region" description="Acidic residues" evidence="1">
    <location>
        <begin position="326"/>
        <end position="336"/>
    </location>
</feature>